<evidence type="ECO:0000256" key="2">
    <source>
        <dbReference type="ARBA" id="ARBA00023118"/>
    </source>
</evidence>
<evidence type="ECO:0000259" key="4">
    <source>
        <dbReference type="Pfam" id="PF22335"/>
    </source>
</evidence>
<reference evidence="6" key="1">
    <citation type="submission" date="2018-04" db="EMBL/GenBank/DDBJ databases">
        <authorList>
            <person name="Cornet L."/>
        </authorList>
    </citation>
    <scope>NUCLEOTIDE SEQUENCE [LARGE SCALE GENOMIC DNA]</scope>
</reference>
<feature type="domain" description="Cas10/Cmr2 second palm" evidence="4">
    <location>
        <begin position="279"/>
        <end position="422"/>
    </location>
</feature>
<organism evidence="5 6">
    <name type="scientific">Phormidesmis priestleyi</name>
    <dbReference type="NCBI Taxonomy" id="268141"/>
    <lineage>
        <taxon>Bacteria</taxon>
        <taxon>Bacillati</taxon>
        <taxon>Cyanobacteriota</taxon>
        <taxon>Cyanophyceae</taxon>
        <taxon>Leptolyngbyales</taxon>
        <taxon>Leptolyngbyaceae</taxon>
        <taxon>Phormidesmis</taxon>
    </lineage>
</organism>
<feature type="domain" description="CRISPR-associated protein Cmr2 N-terminal" evidence="3">
    <location>
        <begin position="6"/>
        <end position="103"/>
    </location>
</feature>
<dbReference type="AlphaFoldDB" id="A0A2W4Z578"/>
<protein>
    <submittedName>
        <fullName evidence="5">CRISPR-associated protein</fullName>
    </submittedName>
</protein>
<evidence type="ECO:0000259" key="3">
    <source>
        <dbReference type="Pfam" id="PF12469"/>
    </source>
</evidence>
<sequence length="587" mass="66798">MSDRYTAITFSPVQGFIEKSRKLRDLYGSSFILSHLANQICLEAREYLSAGSDNFPNPIISPAMINVAQGTPNQIIIRGEFPRSQAQTALTNAWKQLVVSCQQWIQNNVEETESGERIKYFWDRPWKEWINHNWEFFWATGNTIDQARHNLNQQKTARAWTGINYVGESSTLSGLDSRAWPALGRHAPHTHAKADEEAEVKAFYRLLSAALDSKGATIDEREQLSIPELVKRLVTINEVVDHNVGVEKPRSYKGLRRWKDSNATISEDAERDERWTGWFQGDGDRAGHYLQQASREPGADPEGVLHRFSLALRQWGSGLDNKLPLSSGGNQPRHKDGRIVYAGGDDFLGVLYRNEPRPKLTPQECLNWFYRFKPDVWNEHGQAITVSIGFVWVSPQVPQRDVLQHCRMAESSAKENGRDRIALRILFSGGNYLEWHCPWRFLRLLEDYERGGGRSGEAPNWTHIYRDVAALEARHAFRGQQSEIAWALLKVYFQGEAVEKSEKDEDMQALHNFLKADSIDIDSAVLWNQYEGDSPYDFQGKHLSTGILGERSAFTKAGELDPDRVHAAFTAWVIDLAKVGFHLCSNT</sequence>
<dbReference type="InterPro" id="IPR043128">
    <property type="entry name" value="Rev_trsase/Diguanyl_cyclase"/>
</dbReference>
<evidence type="ECO:0000313" key="5">
    <source>
        <dbReference type="EMBL" id="PZO53455.1"/>
    </source>
</evidence>
<reference evidence="5 6" key="2">
    <citation type="submission" date="2018-06" db="EMBL/GenBank/DDBJ databases">
        <title>Metagenomic assembly of (sub)arctic Cyanobacteria and their associated microbiome from non-axenic cultures.</title>
        <authorList>
            <person name="Baurain D."/>
        </authorList>
    </citation>
    <scope>NUCLEOTIDE SEQUENCE [LARGE SCALE GENOMIC DNA]</scope>
    <source>
        <strain evidence="5">ULC027bin1</strain>
    </source>
</reference>
<dbReference type="Gene3D" id="3.30.70.270">
    <property type="match status" value="1"/>
</dbReference>
<comment type="caution">
    <text evidence="5">The sequence shown here is derived from an EMBL/GenBank/DDBJ whole genome shotgun (WGS) entry which is preliminary data.</text>
</comment>
<dbReference type="InterPro" id="IPR054767">
    <property type="entry name" value="Cas10-Cmr2_palm2"/>
</dbReference>
<dbReference type="GO" id="GO:0051607">
    <property type="term" value="P:defense response to virus"/>
    <property type="evidence" value="ECO:0007669"/>
    <property type="project" value="UniProtKB-KW"/>
</dbReference>
<dbReference type="InterPro" id="IPR038242">
    <property type="entry name" value="Cmr2_N"/>
</dbReference>
<name>A0A2W4Z578_9CYAN</name>
<dbReference type="Pfam" id="PF12469">
    <property type="entry name" value="Cmr2_N"/>
    <property type="match status" value="1"/>
</dbReference>
<proteinExistence type="predicted"/>
<keyword evidence="2" id="KW-0051">Antiviral defense</keyword>
<dbReference type="EMBL" id="QBMP01000128">
    <property type="protein sequence ID" value="PZO53455.1"/>
    <property type="molecule type" value="Genomic_DNA"/>
</dbReference>
<evidence type="ECO:0000313" key="6">
    <source>
        <dbReference type="Proteomes" id="UP000249794"/>
    </source>
</evidence>
<dbReference type="Gene3D" id="3.30.70.2220">
    <property type="entry name" value="CRISPR-Cas system, Cmr2 subunit, D1 domain, cysteine cluster"/>
    <property type="match status" value="1"/>
</dbReference>
<accession>A0A2W4Z578</accession>
<dbReference type="GO" id="GO:0000166">
    <property type="term" value="F:nucleotide binding"/>
    <property type="evidence" value="ECO:0007669"/>
    <property type="project" value="UniProtKB-KW"/>
</dbReference>
<dbReference type="InterPro" id="IPR024615">
    <property type="entry name" value="CRISPR-assoc_Cmr2_N"/>
</dbReference>
<dbReference type="Pfam" id="PF22335">
    <property type="entry name" value="Cas10-Cmr2_palm2"/>
    <property type="match status" value="1"/>
</dbReference>
<evidence type="ECO:0000256" key="1">
    <source>
        <dbReference type="ARBA" id="ARBA00022741"/>
    </source>
</evidence>
<dbReference type="Proteomes" id="UP000249794">
    <property type="component" value="Unassembled WGS sequence"/>
</dbReference>
<keyword evidence="1" id="KW-0547">Nucleotide-binding</keyword>
<gene>
    <name evidence="5" type="ORF">DCF15_12665</name>
</gene>